<keyword evidence="11" id="KW-0418">Kinase</keyword>
<dbReference type="Gene3D" id="1.10.155.10">
    <property type="entry name" value="Chemotaxis receptor methyltransferase CheR, N-terminal domain"/>
    <property type="match status" value="1"/>
</dbReference>
<evidence type="ECO:0000259" key="21">
    <source>
        <dbReference type="PROSITE" id="PS50113"/>
    </source>
</evidence>
<dbReference type="InterPro" id="IPR000014">
    <property type="entry name" value="PAS"/>
</dbReference>
<dbReference type="Pfam" id="PF13596">
    <property type="entry name" value="PAS_10"/>
    <property type="match status" value="1"/>
</dbReference>
<dbReference type="SUPFAM" id="SSF47757">
    <property type="entry name" value="Chemotaxis receptor methyltransferase CheR, N-terminal domain"/>
    <property type="match status" value="1"/>
</dbReference>
<dbReference type="InterPro" id="IPR036097">
    <property type="entry name" value="HisK_dim/P_sf"/>
</dbReference>
<dbReference type="CDD" id="cd16434">
    <property type="entry name" value="CheB-CheR_fusion"/>
    <property type="match status" value="1"/>
</dbReference>
<evidence type="ECO:0000259" key="23">
    <source>
        <dbReference type="PROSITE" id="PS50123"/>
    </source>
</evidence>
<feature type="domain" description="Response regulatory" evidence="19">
    <location>
        <begin position="1261"/>
        <end position="1379"/>
    </location>
</feature>
<proteinExistence type="predicted"/>
<dbReference type="GO" id="GO:0005524">
    <property type="term" value="F:ATP binding"/>
    <property type="evidence" value="ECO:0007669"/>
    <property type="project" value="UniProtKB-KW"/>
</dbReference>
<protein>
    <submittedName>
        <fullName evidence="24">Sensory box protein</fullName>
    </submittedName>
</protein>
<feature type="active site" evidence="15">
    <location>
        <position position="60"/>
    </location>
</feature>
<feature type="modified residue" description="4-aspartylphosphate" evidence="16">
    <location>
        <position position="1312"/>
    </location>
</feature>
<evidence type="ECO:0000259" key="18">
    <source>
        <dbReference type="PROSITE" id="PS50109"/>
    </source>
</evidence>
<dbReference type="GO" id="GO:0008984">
    <property type="term" value="F:protein-glutamate methylesterase activity"/>
    <property type="evidence" value="ECO:0007669"/>
    <property type="project" value="InterPro"/>
</dbReference>
<dbReference type="PROSITE" id="PS50122">
    <property type="entry name" value="CHEB"/>
    <property type="match status" value="1"/>
</dbReference>
<keyword evidence="8" id="KW-0808">Transferase</keyword>
<accession>A0A1S2N3N7</accession>
<keyword evidence="14" id="KW-0472">Membrane</keyword>
<dbReference type="CDD" id="cd00082">
    <property type="entry name" value="HisKA"/>
    <property type="match status" value="1"/>
</dbReference>
<dbReference type="InterPro" id="IPR022642">
    <property type="entry name" value="CheR_C"/>
</dbReference>
<evidence type="ECO:0000256" key="5">
    <source>
        <dbReference type="ARBA" id="ARBA00022500"/>
    </source>
</evidence>
<dbReference type="PROSITE" id="PS50123">
    <property type="entry name" value="CHER"/>
    <property type="match status" value="1"/>
</dbReference>
<dbReference type="InterPro" id="IPR005467">
    <property type="entry name" value="His_kinase_dom"/>
</dbReference>
<dbReference type="Gene3D" id="3.40.50.150">
    <property type="entry name" value="Vaccinia Virus protein VP39"/>
    <property type="match status" value="1"/>
</dbReference>
<dbReference type="InterPro" id="IPR036804">
    <property type="entry name" value="CheR_N_sf"/>
</dbReference>
<keyword evidence="4" id="KW-1003">Cell membrane</keyword>
<dbReference type="InterPro" id="IPR003661">
    <property type="entry name" value="HisK_dim/P_dom"/>
</dbReference>
<evidence type="ECO:0000256" key="17">
    <source>
        <dbReference type="SAM" id="Coils"/>
    </source>
</evidence>
<dbReference type="Pfam" id="PF03705">
    <property type="entry name" value="CheR_N"/>
    <property type="match status" value="1"/>
</dbReference>
<evidence type="ECO:0000256" key="3">
    <source>
        <dbReference type="ARBA" id="ARBA00004236"/>
    </source>
</evidence>
<dbReference type="InterPro" id="IPR035965">
    <property type="entry name" value="PAS-like_dom_sf"/>
</dbReference>
<dbReference type="GO" id="GO:0000156">
    <property type="term" value="F:phosphorelay response regulator activity"/>
    <property type="evidence" value="ECO:0007669"/>
    <property type="project" value="InterPro"/>
</dbReference>
<dbReference type="Gene3D" id="3.30.565.10">
    <property type="entry name" value="Histidine kinase-like ATPase, C-terminal domain"/>
    <property type="match status" value="1"/>
</dbReference>
<evidence type="ECO:0000256" key="8">
    <source>
        <dbReference type="ARBA" id="ARBA00022679"/>
    </source>
</evidence>
<feature type="domain" description="PAS" evidence="20">
    <location>
        <begin position="870"/>
        <end position="928"/>
    </location>
</feature>
<evidence type="ECO:0000256" key="6">
    <source>
        <dbReference type="ARBA" id="ARBA00022553"/>
    </source>
</evidence>
<gene>
    <name evidence="24" type="ORF">LO55_3631</name>
</gene>
<dbReference type="PROSITE" id="PS50112">
    <property type="entry name" value="PAS"/>
    <property type="match status" value="1"/>
</dbReference>
<evidence type="ECO:0000256" key="7">
    <source>
        <dbReference type="ARBA" id="ARBA00022603"/>
    </source>
</evidence>
<evidence type="ECO:0000256" key="13">
    <source>
        <dbReference type="ARBA" id="ARBA00023012"/>
    </source>
</evidence>
<keyword evidence="7" id="KW-0489">Methyltransferase</keyword>
<dbReference type="SMART" id="SM00138">
    <property type="entry name" value="MeTrc"/>
    <property type="match status" value="1"/>
</dbReference>
<comment type="catalytic activity">
    <reaction evidence="1">
        <text>ATP + protein L-histidine = ADP + protein N-phospho-L-histidine.</text>
        <dbReference type="EC" id="2.7.13.3"/>
    </reaction>
</comment>
<dbReference type="PROSITE" id="PS50109">
    <property type="entry name" value="HIS_KIN"/>
    <property type="match status" value="1"/>
</dbReference>
<evidence type="ECO:0000313" key="25">
    <source>
        <dbReference type="Proteomes" id="UP000180246"/>
    </source>
</evidence>
<keyword evidence="9" id="KW-0949">S-adenosyl-L-methionine</keyword>
<dbReference type="CDD" id="cd00130">
    <property type="entry name" value="PAS"/>
    <property type="match status" value="1"/>
</dbReference>
<dbReference type="InterPro" id="IPR035909">
    <property type="entry name" value="CheB_C"/>
</dbReference>
<dbReference type="GO" id="GO:0000155">
    <property type="term" value="F:phosphorelay sensor kinase activity"/>
    <property type="evidence" value="ECO:0007669"/>
    <property type="project" value="InterPro"/>
</dbReference>
<comment type="subcellular location">
    <subcellularLocation>
        <location evidence="3">Cell membrane</location>
    </subcellularLocation>
</comment>
<dbReference type="Pfam" id="PF01739">
    <property type="entry name" value="CheR"/>
    <property type="match status" value="1"/>
</dbReference>
<dbReference type="InterPro" id="IPR000700">
    <property type="entry name" value="PAS-assoc_C"/>
</dbReference>
<comment type="catalytic activity">
    <reaction evidence="2">
        <text>L-glutamyl-[protein] + S-adenosyl-L-methionine = [protein]-L-glutamate 5-O-methyl ester + S-adenosyl-L-homocysteine</text>
        <dbReference type="Rhea" id="RHEA:24452"/>
        <dbReference type="Rhea" id="RHEA-COMP:10208"/>
        <dbReference type="Rhea" id="RHEA-COMP:10311"/>
        <dbReference type="ChEBI" id="CHEBI:29973"/>
        <dbReference type="ChEBI" id="CHEBI:57856"/>
        <dbReference type="ChEBI" id="CHEBI:59789"/>
        <dbReference type="ChEBI" id="CHEBI:82795"/>
        <dbReference type="EC" id="2.1.1.80"/>
    </reaction>
</comment>
<dbReference type="InterPro" id="IPR000780">
    <property type="entry name" value="CheR_MeTrfase"/>
</dbReference>
<dbReference type="Pfam" id="PF02518">
    <property type="entry name" value="HATPase_c"/>
    <property type="match status" value="1"/>
</dbReference>
<feature type="domain" description="CheB-type methylesterase" evidence="22">
    <location>
        <begin position="24"/>
        <end position="205"/>
    </location>
</feature>
<dbReference type="SUPFAM" id="SSF52172">
    <property type="entry name" value="CheY-like"/>
    <property type="match status" value="1"/>
</dbReference>
<name>A0A1S2N3N7_9BURK</name>
<evidence type="ECO:0000259" key="22">
    <source>
        <dbReference type="PROSITE" id="PS50122"/>
    </source>
</evidence>
<dbReference type="SUPFAM" id="SSF52738">
    <property type="entry name" value="Methylesterase CheB, C-terminal domain"/>
    <property type="match status" value="1"/>
</dbReference>
<comment type="caution">
    <text evidence="24">The sequence shown here is derived from an EMBL/GenBank/DDBJ whole genome shotgun (WGS) entry which is preliminary data.</text>
</comment>
<dbReference type="SMART" id="SM00091">
    <property type="entry name" value="PAS"/>
    <property type="match status" value="3"/>
</dbReference>
<reference evidence="24 25" key="1">
    <citation type="submission" date="2014-10" db="EMBL/GenBank/DDBJ databases">
        <authorList>
            <person name="Seo M.-J."/>
            <person name="Seok Y.J."/>
            <person name="Cha I.-T."/>
        </authorList>
    </citation>
    <scope>NUCLEOTIDE SEQUENCE [LARGE SCALE GENOMIC DNA]</scope>
    <source>
        <strain evidence="24 25">NEU</strain>
    </source>
</reference>
<dbReference type="Pfam" id="PF13426">
    <property type="entry name" value="PAS_9"/>
    <property type="match status" value="1"/>
</dbReference>
<evidence type="ECO:0000256" key="15">
    <source>
        <dbReference type="PROSITE-ProRule" id="PRU00050"/>
    </source>
</evidence>
<dbReference type="NCBIfam" id="TIGR00229">
    <property type="entry name" value="sensory_box"/>
    <property type="match status" value="1"/>
</dbReference>
<dbReference type="CDD" id="cd16922">
    <property type="entry name" value="HATPase_EvgS-ArcB-TorS-like"/>
    <property type="match status" value="1"/>
</dbReference>
<evidence type="ECO:0000256" key="1">
    <source>
        <dbReference type="ARBA" id="ARBA00000085"/>
    </source>
</evidence>
<feature type="domain" description="PAC" evidence="21">
    <location>
        <begin position="818"/>
        <end position="869"/>
    </location>
</feature>
<dbReference type="Proteomes" id="UP000180246">
    <property type="component" value="Unassembled WGS sequence"/>
</dbReference>
<dbReference type="PROSITE" id="PS50110">
    <property type="entry name" value="RESPONSE_REGULATORY"/>
    <property type="match status" value="1"/>
</dbReference>
<feature type="active site" evidence="15">
    <location>
        <position position="33"/>
    </location>
</feature>
<dbReference type="EMBL" id="JRYB01000001">
    <property type="protein sequence ID" value="OIJ39681.1"/>
    <property type="molecule type" value="Genomic_DNA"/>
</dbReference>
<dbReference type="Pfam" id="PF00512">
    <property type="entry name" value="HisKA"/>
    <property type="match status" value="1"/>
</dbReference>
<dbReference type="PRINTS" id="PR00996">
    <property type="entry name" value="CHERMTFRASE"/>
</dbReference>
<evidence type="ECO:0000256" key="14">
    <source>
        <dbReference type="ARBA" id="ARBA00023136"/>
    </source>
</evidence>
<dbReference type="InterPro" id="IPR001789">
    <property type="entry name" value="Sig_transdc_resp-reg_receiver"/>
</dbReference>
<dbReference type="GO" id="GO:0032259">
    <property type="term" value="P:methylation"/>
    <property type="evidence" value="ECO:0007669"/>
    <property type="project" value="UniProtKB-KW"/>
</dbReference>
<dbReference type="InterPro" id="IPR036890">
    <property type="entry name" value="HATPase_C_sf"/>
</dbReference>
<evidence type="ECO:0000313" key="24">
    <source>
        <dbReference type="EMBL" id="OIJ39681.1"/>
    </source>
</evidence>
<evidence type="ECO:0000256" key="12">
    <source>
        <dbReference type="ARBA" id="ARBA00022840"/>
    </source>
</evidence>
<dbReference type="GO" id="GO:0008983">
    <property type="term" value="F:protein-glutamate O-methyltransferase activity"/>
    <property type="evidence" value="ECO:0007669"/>
    <property type="project" value="UniProtKB-EC"/>
</dbReference>
<feature type="active site" evidence="15">
    <location>
        <position position="152"/>
    </location>
</feature>
<dbReference type="Gene3D" id="1.10.287.130">
    <property type="match status" value="1"/>
</dbReference>
<dbReference type="InterPro" id="IPR000673">
    <property type="entry name" value="Sig_transdc_resp-reg_Me-estase"/>
</dbReference>
<dbReference type="GO" id="GO:0005737">
    <property type="term" value="C:cytoplasm"/>
    <property type="evidence" value="ECO:0007669"/>
    <property type="project" value="InterPro"/>
</dbReference>
<dbReference type="InterPro" id="IPR022641">
    <property type="entry name" value="CheR_N"/>
</dbReference>
<dbReference type="InterPro" id="IPR011006">
    <property type="entry name" value="CheY-like_superfamily"/>
</dbReference>
<dbReference type="Pfam" id="PF01339">
    <property type="entry name" value="CheB_methylest"/>
    <property type="match status" value="1"/>
</dbReference>
<dbReference type="SUPFAM" id="SSF53335">
    <property type="entry name" value="S-adenosyl-L-methionine-dependent methyltransferases"/>
    <property type="match status" value="1"/>
</dbReference>
<dbReference type="Gene3D" id="3.40.50.180">
    <property type="entry name" value="Methylesterase CheB, C-terminal domain"/>
    <property type="match status" value="1"/>
</dbReference>
<keyword evidence="5 15" id="KW-0145">Chemotaxis</keyword>
<dbReference type="GO" id="GO:0006935">
    <property type="term" value="P:chemotaxis"/>
    <property type="evidence" value="ECO:0007669"/>
    <property type="project" value="UniProtKB-UniRule"/>
</dbReference>
<evidence type="ECO:0000256" key="16">
    <source>
        <dbReference type="PROSITE-ProRule" id="PRU00169"/>
    </source>
</evidence>
<keyword evidence="6 16" id="KW-0597">Phosphoprotein</keyword>
<dbReference type="PANTHER" id="PTHR24422">
    <property type="entry name" value="CHEMOTAXIS PROTEIN METHYLTRANSFERASE"/>
    <property type="match status" value="1"/>
</dbReference>
<dbReference type="SUPFAM" id="SSF55874">
    <property type="entry name" value="ATPase domain of HSP90 chaperone/DNA topoisomerase II/histidine kinase"/>
    <property type="match status" value="1"/>
</dbReference>
<evidence type="ECO:0000259" key="19">
    <source>
        <dbReference type="PROSITE" id="PS50110"/>
    </source>
</evidence>
<dbReference type="SMART" id="SM00388">
    <property type="entry name" value="HisKA"/>
    <property type="match status" value="1"/>
</dbReference>
<dbReference type="Pfam" id="PF00072">
    <property type="entry name" value="Response_reg"/>
    <property type="match status" value="1"/>
</dbReference>
<keyword evidence="10" id="KW-0547">Nucleotide-binding</keyword>
<feature type="domain" description="Histidine kinase" evidence="18">
    <location>
        <begin position="1020"/>
        <end position="1241"/>
    </location>
</feature>
<evidence type="ECO:0000256" key="2">
    <source>
        <dbReference type="ARBA" id="ARBA00001541"/>
    </source>
</evidence>
<organism evidence="24 25">
    <name type="scientific">Massilia timonae</name>
    <dbReference type="NCBI Taxonomy" id="47229"/>
    <lineage>
        <taxon>Bacteria</taxon>
        <taxon>Pseudomonadati</taxon>
        <taxon>Pseudomonadota</taxon>
        <taxon>Betaproteobacteria</taxon>
        <taxon>Burkholderiales</taxon>
        <taxon>Oxalobacteraceae</taxon>
        <taxon>Telluria group</taxon>
        <taxon>Massilia</taxon>
    </lineage>
</organism>
<dbReference type="FunFam" id="3.30.565.10:FF:000023">
    <property type="entry name" value="PAS domain-containing sensor histidine kinase"/>
    <property type="match status" value="1"/>
</dbReference>
<dbReference type="PROSITE" id="PS50113">
    <property type="entry name" value="PAC"/>
    <property type="match status" value="1"/>
</dbReference>
<keyword evidence="17" id="KW-0175">Coiled coil</keyword>
<dbReference type="InterPro" id="IPR029063">
    <property type="entry name" value="SAM-dependent_MTases_sf"/>
</dbReference>
<evidence type="ECO:0000256" key="4">
    <source>
        <dbReference type="ARBA" id="ARBA00022475"/>
    </source>
</evidence>
<dbReference type="RefSeq" id="WP_071362510.1">
    <property type="nucleotide sequence ID" value="NZ_JRYB01000001.1"/>
</dbReference>
<dbReference type="Gene3D" id="3.40.50.2300">
    <property type="match status" value="1"/>
</dbReference>
<dbReference type="GO" id="GO:0005886">
    <property type="term" value="C:plasma membrane"/>
    <property type="evidence" value="ECO:0007669"/>
    <property type="project" value="UniProtKB-SubCell"/>
</dbReference>
<dbReference type="CDD" id="cd17580">
    <property type="entry name" value="REC_2_DhkD-like"/>
    <property type="match status" value="1"/>
</dbReference>
<feature type="coiled-coil region" evidence="17">
    <location>
        <begin position="668"/>
        <end position="737"/>
    </location>
</feature>
<evidence type="ECO:0000256" key="11">
    <source>
        <dbReference type="ARBA" id="ARBA00022777"/>
    </source>
</evidence>
<keyword evidence="12" id="KW-0067">ATP-binding</keyword>
<dbReference type="SMART" id="SM00448">
    <property type="entry name" value="REC"/>
    <property type="match status" value="1"/>
</dbReference>
<evidence type="ECO:0000256" key="9">
    <source>
        <dbReference type="ARBA" id="ARBA00022691"/>
    </source>
</evidence>
<dbReference type="Gene3D" id="3.30.450.20">
    <property type="entry name" value="PAS domain"/>
    <property type="match status" value="2"/>
</dbReference>
<dbReference type="InterPro" id="IPR003594">
    <property type="entry name" value="HATPase_dom"/>
</dbReference>
<dbReference type="SUPFAM" id="SSF47384">
    <property type="entry name" value="Homodimeric domain of signal transducing histidine kinase"/>
    <property type="match status" value="1"/>
</dbReference>
<feature type="domain" description="CheR-type methyltransferase" evidence="23">
    <location>
        <begin position="229"/>
        <end position="480"/>
    </location>
</feature>
<keyword evidence="13" id="KW-0902">Two-component regulatory system</keyword>
<dbReference type="InterPro" id="IPR050903">
    <property type="entry name" value="Bact_Chemotaxis_MeTrfase"/>
</dbReference>
<dbReference type="SMART" id="SM00387">
    <property type="entry name" value="HATPase_c"/>
    <property type="match status" value="1"/>
</dbReference>
<dbReference type="SUPFAM" id="SSF55785">
    <property type="entry name" value="PYP-like sensor domain (PAS domain)"/>
    <property type="match status" value="3"/>
</dbReference>
<dbReference type="PANTHER" id="PTHR24422:SF27">
    <property type="entry name" value="PROTEIN-GLUTAMATE O-METHYLTRANSFERASE"/>
    <property type="match status" value="1"/>
</dbReference>
<keyword evidence="15" id="KW-0378">Hydrolase</keyword>
<sequence>MNDNERKVLEFPPPDRDFIPSTLEFPVVGIGASAGGIEALSRFLEAMPAENGMAFVVVLHLSPKHESNLDKILQAKTRMPVTQVTEVTPIEAGHVYLISPALDLLMNDGSLQVVSAARPRGRHVAIDMFFRTLAEVHRERAIGVILSGAGSDGAVGIARIKEKGGMTFVQSPDDAEYDSMPRSALERGTVDVVLPASEMPQKLLELGRNARVLQLPTAGHLERSVYIDSAEAHAQQAELALRDILQLLHQRTGHDFKHYKRATVLRRIERRLQVRGLADVVAYRRYLEEHSEEAAALLQDMLISVTNFFRDRIAFDALERDVIPHIFQEVKETEQVRAWSVGCATGEEAYSIAMLFADQNSLLAKPRPVQVFASDIDERAIAAARTGRYPGSIVTDVTPSRLRQYFDRQDEHLCVKREIREKVLFAIHNILRDPPFSQLHLISCRNLLIYLDRDIQTKVMEILHYALRPNGYLFLGTAESAEAVARYFTPVDKKNRIYRPINARPERAFHVPLLVGRPEGVPAKATTNSTDQQRVSPQDLYRKLVEISGPPGVLLNRSHQIIYATKQAWRFLRHSGGEPSHDIMATLHPDLQLEFRAALFQATQNHVDVQTRFMSIRDGNAEIFVRINIHPARDRDAATGVMLLVFEERESSIDTSPSGLQDGDNVVALHLEQELKQTKEHLHSAIEQYETTLEDLKGSNEELQASNEELRSTAEELETSKEELQSINEELITVNSELKMKVDETAKSNDDLQNFLSATEIAILFIGRNLNIKRYSKPCTRLFNLISADIERSILDINCRLDYPSMESDIEQVFSTLQPVEREVRGTTDGTWYIARLLPYRTAEDRIEGLVLSFIDISRRKLAEERLLGSERQMRLIAASTRDYAITTMNNDGIITSWNGGAERMFGYPASYIVGHGGDILYTPEDRDAGIFTEELHRARMDGRSEDDRWHVRRNGTRVFCSGITSPLVDDEIGGFVKIARDMTDSKWRHDQQDARLESEKQERIRAEEAARVRDEFFAVLSHELKQPLNLIQLTAEMLSRLPEAATLPVVARGTDTIKRMVKGQARIIDDLMDLSRLHTGKLTLTYSQLDLAESVSQVVKLMEDEARQKKLTLHTDVCTGELIIQGDVVRIEQIVWNLLSNALKFTPQGGTVRVQVRREFDDVACIEVTDTGSGIAPELLPHIFDMFRQGNNGTARQYGGMGIGLALVKELIDSHGGRVEAESKGVGLGATFRIYFPLTNPQSSLPSTDTLKTGGLVGKRILLVDDATETVEALAALLETEGAQVTSAPGPSQALELVDGAAETFDLIISDIGMPEMDGYALLAALRTLQATASTPAIALSGFTRPTDVSHALSAGFETHIRKPVDFDQFIATVARVSR</sequence>
<evidence type="ECO:0000259" key="20">
    <source>
        <dbReference type="PROSITE" id="PS50112"/>
    </source>
</evidence>
<evidence type="ECO:0000256" key="10">
    <source>
        <dbReference type="ARBA" id="ARBA00022741"/>
    </source>
</evidence>